<feature type="transmembrane region" description="Helical" evidence="2">
    <location>
        <begin position="32"/>
        <end position="49"/>
    </location>
</feature>
<dbReference type="RefSeq" id="WP_002642927.1">
    <property type="nucleotide sequence ID" value="NZ_CP019448.1"/>
</dbReference>
<organism evidence="3 4">
    <name type="scientific">Simonsiella muelleri ATCC 29453</name>
    <dbReference type="NCBI Taxonomy" id="641147"/>
    <lineage>
        <taxon>Bacteria</taxon>
        <taxon>Pseudomonadati</taxon>
        <taxon>Pseudomonadota</taxon>
        <taxon>Betaproteobacteria</taxon>
        <taxon>Neisseriales</taxon>
        <taxon>Neisseriaceae</taxon>
        <taxon>Simonsiella</taxon>
    </lineage>
</organism>
<evidence type="ECO:0000256" key="1">
    <source>
        <dbReference type="SAM" id="MobiDB-lite"/>
    </source>
</evidence>
<evidence type="ECO:0000313" key="3">
    <source>
        <dbReference type="EMBL" id="EFG30279.1"/>
    </source>
</evidence>
<reference evidence="3 4" key="2">
    <citation type="submission" date="2011-10" db="EMBL/GenBank/DDBJ databases">
        <title>The Genome Sequence of Simonsiella muelleri ATCC 29453.</title>
        <authorList>
            <consortium name="The Broad Institute Genome Sequencing Platform"/>
            <consortium name="The Broad Institute Genome Sequencing Center for Infectious Disease"/>
            <person name="Earl A."/>
            <person name="Ward D."/>
            <person name="Feldgarden M."/>
            <person name="Gevers D."/>
            <person name="Izard J."/>
            <person name="Baranova O.V."/>
            <person name="Blanton J.M."/>
            <person name="Tanner A.C."/>
            <person name="Dewhirst F."/>
            <person name="Young S.K."/>
            <person name="Zeng Q."/>
            <person name="Gargeya S."/>
            <person name="Fitzgerald M."/>
            <person name="Haas B."/>
            <person name="Abouelleil A."/>
            <person name="Alvarado L."/>
            <person name="Arachchi H.M."/>
            <person name="Berlin A."/>
            <person name="Brown A."/>
            <person name="Chapman S.B."/>
            <person name="Chen Z."/>
            <person name="Dunbar C."/>
            <person name="Freedman E."/>
            <person name="Gearin G."/>
            <person name="Goldberg J."/>
            <person name="Griggs A."/>
            <person name="Gujja S."/>
            <person name="Heiman D."/>
            <person name="Howarth C."/>
            <person name="Larson L."/>
            <person name="Lui A."/>
            <person name="MacDonald P.J.P."/>
            <person name="Montmayeur A."/>
            <person name="Murphy C."/>
            <person name="Neiman D."/>
            <person name="Pearson M."/>
            <person name="Priest M."/>
            <person name="Roberts A."/>
            <person name="Saif S."/>
            <person name="Shea T."/>
            <person name="Shenoy N."/>
            <person name="Sisk P."/>
            <person name="Stolte C."/>
            <person name="Sykes S."/>
            <person name="Wortman J."/>
            <person name="Nusbaum C."/>
            <person name="Birren B."/>
        </authorList>
    </citation>
    <scope>NUCLEOTIDE SEQUENCE [LARGE SCALE GENOMIC DNA]</scope>
    <source>
        <strain evidence="3 4">ATCC 29453</strain>
    </source>
</reference>
<feature type="transmembrane region" description="Helical" evidence="2">
    <location>
        <begin position="55"/>
        <end position="81"/>
    </location>
</feature>
<evidence type="ECO:0000313" key="4">
    <source>
        <dbReference type="Proteomes" id="UP000017813"/>
    </source>
</evidence>
<keyword evidence="2" id="KW-1133">Transmembrane helix</keyword>
<accession>V9HKA4</accession>
<evidence type="ECO:0000256" key="2">
    <source>
        <dbReference type="SAM" id="Phobius"/>
    </source>
</evidence>
<dbReference type="EMBL" id="ADCY02000060">
    <property type="protein sequence ID" value="EFG30279.1"/>
    <property type="molecule type" value="Genomic_DNA"/>
</dbReference>
<protein>
    <submittedName>
        <fullName evidence="3">Uncharacterized protein</fullName>
    </submittedName>
</protein>
<dbReference type="eggNOG" id="ENOG502ZBCQ">
    <property type="taxonomic scope" value="Bacteria"/>
</dbReference>
<feature type="transmembrane region" description="Helical" evidence="2">
    <location>
        <begin position="151"/>
        <end position="169"/>
    </location>
</feature>
<feature type="transmembrane region" description="Helical" evidence="2">
    <location>
        <begin position="93"/>
        <end position="114"/>
    </location>
</feature>
<keyword evidence="4" id="KW-1185">Reference proteome</keyword>
<keyword evidence="2" id="KW-0472">Membrane</keyword>
<feature type="compositionally biased region" description="Polar residues" evidence="1">
    <location>
        <begin position="1"/>
        <end position="12"/>
    </location>
</feature>
<sequence>MPPRPNQTNSRNPRADAQANKMANARRPLQKLLIGFAMTFFGASMLLPFKDDTAGLWSIFSLMASFNPFNWLFLFTSLYYVRVIFRLHEVKLPILHALLIFMMMSVASINLYFQRFSIKVGIGIIFWLASGYLLVATSIRWRYPKGGLKSGFAALLLFTGLSVWVQGLYRDGMANHIWGNSGSLQNSEVPESVNSAASEPAIGVGSEALPNYAASASTVSKPSDLNQNSLIQVSRDFQIYNPWAQKDAKISCETFAKLAYPVLLPPRFLEDGYEWRSYQHGDGVCNNLMYVGTPYHGKAADIMYKIWQDRRSNIYVLMSNRADQALYNDSFTITRDTNGLAKKADYIKTLNAGFAHLIDDNSLPMADGEYVFSKAETPTQPDNLVAGCEMKAIKDRFNTYQWGTGRVNFRGQSIIKPQTYCSSNHVSIAHLSSDVAQMAKGTANALENRLHIKLFNAKDLKPVSCGSVAIALSASETQAWNSGQLRAESVQISPAQSTGCLNVAVKLNNGRVVQNDGN</sequence>
<dbReference type="OrthoDB" id="8610453at2"/>
<proteinExistence type="predicted"/>
<dbReference type="HOGENOM" id="CLU_525709_0_0_4"/>
<feature type="region of interest" description="Disordered" evidence="1">
    <location>
        <begin position="1"/>
        <end position="20"/>
    </location>
</feature>
<keyword evidence="2" id="KW-0812">Transmembrane</keyword>
<gene>
    <name evidence="3" type="ORF">HMPREF9021_01907</name>
</gene>
<dbReference type="AlphaFoldDB" id="V9HKA4"/>
<reference evidence="3 4" key="1">
    <citation type="submission" date="2010-03" db="EMBL/GenBank/DDBJ databases">
        <authorList>
            <consortium name="The Broad Institute Genome Sequencing Platform"/>
            <person name="Ward D."/>
            <person name="Earl A."/>
            <person name="Feldgarden M."/>
            <person name="Gevers D."/>
            <person name="Young S."/>
            <person name="Zeng Q."/>
            <person name="Koehrsen M."/>
            <person name="Alvarado L."/>
            <person name="Berlin A.M."/>
            <person name="Borenstein D."/>
            <person name="Chapman S.B."/>
            <person name="Chen Z."/>
            <person name="Engels R."/>
            <person name="Freedman E."/>
            <person name="Gellesch M."/>
            <person name="Goldberg J."/>
            <person name="Griggs A."/>
            <person name="Gujja S."/>
            <person name="Heilman E.R."/>
            <person name="Heiman D.I."/>
            <person name="Hepburn T.A."/>
            <person name="Howarth C."/>
            <person name="Jen D."/>
            <person name="Larson L."/>
            <person name="Mehta T."/>
            <person name="Park D."/>
            <person name="Pearson M."/>
            <person name="Richards J."/>
            <person name="Roberts A."/>
            <person name="Saif S."/>
            <person name="Shea T.D."/>
            <person name="Shenoy N."/>
            <person name="Sisk P."/>
            <person name="Stolte C."/>
            <person name="Sykes S.N."/>
            <person name="Walk T."/>
            <person name="White J."/>
            <person name="Yandava C."/>
            <person name="Izard J."/>
            <person name="Baranova O.V."/>
            <person name="Blanton J.M."/>
            <person name="Tanner A.C."/>
            <person name="Dewhirst F."/>
            <person name="Haas B."/>
            <person name="Nusbaum C."/>
            <person name="Birren B."/>
        </authorList>
    </citation>
    <scope>NUCLEOTIDE SEQUENCE [LARGE SCALE GENOMIC DNA]</scope>
    <source>
        <strain evidence="3 4">ATCC 29453</strain>
    </source>
</reference>
<feature type="transmembrane region" description="Helical" evidence="2">
    <location>
        <begin position="120"/>
        <end position="139"/>
    </location>
</feature>
<dbReference type="KEGG" id="smur:BWP33_03300"/>
<dbReference type="Proteomes" id="UP000017813">
    <property type="component" value="Unassembled WGS sequence"/>
</dbReference>
<name>V9HKA4_9NEIS</name>
<comment type="caution">
    <text evidence="3">The sequence shown here is derived from an EMBL/GenBank/DDBJ whole genome shotgun (WGS) entry which is preliminary data.</text>
</comment>